<dbReference type="EMBL" id="LNZG01000001">
    <property type="protein sequence ID" value="ODA91217.1"/>
    <property type="molecule type" value="Genomic_DNA"/>
</dbReference>
<dbReference type="RefSeq" id="WP_011186664.1">
    <property type="nucleotide sequence ID" value="NZ_LNZG01000001.1"/>
</dbReference>
<accession>A0A1E2SN65</accession>
<keyword evidence="1" id="KW-0472">Membrane</keyword>
<dbReference type="AlphaFoldDB" id="A0A1E2SN65"/>
<sequence length="109" mass="12315">MQNPTFSPPGFAGEMVRAFLQHLPISIALNYGTLLLQIVLVFAVFFTHHIRMTFLAIAVLFHLLIAAAMGLWSFSLIMVAADLILLLRPHESNEFPETTMWFHRKGMSS</sequence>
<evidence type="ECO:0000313" key="2">
    <source>
        <dbReference type="EMBL" id="ODA91217.1"/>
    </source>
</evidence>
<dbReference type="OrthoDB" id="128729at2"/>
<name>A0A1E2SN65_LEIXY</name>
<gene>
    <name evidence="2" type="ORF">ATY41_00490</name>
</gene>
<proteinExistence type="predicted"/>
<keyword evidence="1" id="KW-1133">Transmembrane helix</keyword>
<feature type="transmembrane region" description="Helical" evidence="1">
    <location>
        <begin position="54"/>
        <end position="87"/>
    </location>
</feature>
<comment type="caution">
    <text evidence="2">The sequence shown here is derived from an EMBL/GenBank/DDBJ whole genome shotgun (WGS) entry which is preliminary data.</text>
</comment>
<keyword evidence="1" id="KW-0812">Transmembrane</keyword>
<dbReference type="Proteomes" id="UP000094426">
    <property type="component" value="Unassembled WGS sequence"/>
</dbReference>
<evidence type="ECO:0000256" key="1">
    <source>
        <dbReference type="SAM" id="Phobius"/>
    </source>
</evidence>
<evidence type="ECO:0000313" key="3">
    <source>
        <dbReference type="Proteomes" id="UP000094426"/>
    </source>
</evidence>
<protein>
    <submittedName>
        <fullName evidence="2">Uncharacterized protein</fullName>
    </submittedName>
</protein>
<feature type="transmembrane region" description="Helical" evidence="1">
    <location>
        <begin position="25"/>
        <end position="47"/>
    </location>
</feature>
<organism evidence="2 3">
    <name type="scientific">Leifsonia xyli subsp. xyli</name>
    <dbReference type="NCBI Taxonomy" id="59736"/>
    <lineage>
        <taxon>Bacteria</taxon>
        <taxon>Bacillati</taxon>
        <taxon>Actinomycetota</taxon>
        <taxon>Actinomycetes</taxon>
        <taxon>Micrococcales</taxon>
        <taxon>Microbacteriaceae</taxon>
        <taxon>Leifsonia</taxon>
    </lineage>
</organism>
<reference evidence="2 3" key="1">
    <citation type="submission" date="2015-11" db="EMBL/GenBank/DDBJ databases">
        <authorList>
            <person name="Zhang Y."/>
            <person name="Guo Z."/>
        </authorList>
    </citation>
    <scope>NUCLEOTIDE SEQUENCE [LARGE SCALE GENOMIC DNA]</scope>
    <source>
        <strain evidence="3">gdw1</strain>
    </source>
</reference>